<dbReference type="AlphaFoldDB" id="G1T405"/>
<dbReference type="Ensembl" id="ENSOCUT00000012759.4">
    <property type="protein sequence ID" value="ENSOCUP00000010977.4"/>
    <property type="gene ID" value="ENSOCUG00000008076.3"/>
</dbReference>
<organism evidence="2 3">
    <name type="scientific">Oryctolagus cuniculus</name>
    <name type="common">Rabbit</name>
    <dbReference type="NCBI Taxonomy" id="9986"/>
    <lineage>
        <taxon>Eukaryota</taxon>
        <taxon>Metazoa</taxon>
        <taxon>Chordata</taxon>
        <taxon>Craniata</taxon>
        <taxon>Vertebrata</taxon>
        <taxon>Euteleostomi</taxon>
        <taxon>Mammalia</taxon>
        <taxon>Eutheria</taxon>
        <taxon>Euarchontoglires</taxon>
        <taxon>Glires</taxon>
        <taxon>Lagomorpha</taxon>
        <taxon>Leporidae</taxon>
        <taxon>Oryctolagus</taxon>
    </lineage>
</organism>
<name>G1T405_RABIT</name>
<feature type="region of interest" description="Disordered" evidence="1">
    <location>
        <begin position="1"/>
        <end position="22"/>
    </location>
</feature>
<reference evidence="2" key="3">
    <citation type="submission" date="2025-09" db="UniProtKB">
        <authorList>
            <consortium name="Ensembl"/>
        </authorList>
    </citation>
    <scope>IDENTIFICATION</scope>
    <source>
        <strain evidence="2">Thorbecke</strain>
    </source>
</reference>
<keyword evidence="3" id="KW-1185">Reference proteome</keyword>
<dbReference type="PaxDb" id="9986-ENSOCUP00000010977"/>
<dbReference type="Proteomes" id="UP000001811">
    <property type="component" value="Unplaced"/>
</dbReference>
<gene>
    <name evidence="2" type="primary">LOC100356080</name>
</gene>
<evidence type="ECO:0000313" key="2">
    <source>
        <dbReference type="Ensembl" id="ENSOCUP00000010977.4"/>
    </source>
</evidence>
<reference evidence="2 3" key="1">
    <citation type="journal article" date="2011" name="Nature">
        <title>A high-resolution map of human evolutionary constraint using 29 mammals.</title>
        <authorList>
            <person name="Lindblad-Toh K."/>
            <person name="Garber M."/>
            <person name="Zuk O."/>
            <person name="Lin M.F."/>
            <person name="Parker B.J."/>
            <person name="Washietl S."/>
            <person name="Kheradpour P."/>
            <person name="Ernst J."/>
            <person name="Jordan G."/>
            <person name="Mauceli E."/>
            <person name="Ward L.D."/>
            <person name="Lowe C.B."/>
            <person name="Holloway A.K."/>
            <person name="Clamp M."/>
            <person name="Gnerre S."/>
            <person name="Alfoldi J."/>
            <person name="Beal K."/>
            <person name="Chang J."/>
            <person name="Clawson H."/>
            <person name="Cuff J."/>
            <person name="Di Palma F."/>
            <person name="Fitzgerald S."/>
            <person name="Flicek P."/>
            <person name="Guttman M."/>
            <person name="Hubisz M.J."/>
            <person name="Jaffe D.B."/>
            <person name="Jungreis I."/>
            <person name="Kent W.J."/>
            <person name="Kostka D."/>
            <person name="Lara M."/>
            <person name="Martins A.L."/>
            <person name="Massingham T."/>
            <person name="Moltke I."/>
            <person name="Raney B.J."/>
            <person name="Rasmussen M.D."/>
            <person name="Robinson J."/>
            <person name="Stark A."/>
            <person name="Vilella A.J."/>
            <person name="Wen J."/>
            <person name="Xie X."/>
            <person name="Zody M.C."/>
            <person name="Baldwin J."/>
            <person name="Bloom T."/>
            <person name="Chin C.W."/>
            <person name="Heiman D."/>
            <person name="Nicol R."/>
            <person name="Nusbaum C."/>
            <person name="Young S."/>
            <person name="Wilkinson J."/>
            <person name="Worley K.C."/>
            <person name="Kovar C.L."/>
            <person name="Muzny D.M."/>
            <person name="Gibbs R.A."/>
            <person name="Cree A."/>
            <person name="Dihn H.H."/>
            <person name="Fowler G."/>
            <person name="Jhangiani S."/>
            <person name="Joshi V."/>
            <person name="Lee S."/>
            <person name="Lewis L.R."/>
            <person name="Nazareth L.V."/>
            <person name="Okwuonu G."/>
            <person name="Santibanez J."/>
            <person name="Warren W.C."/>
            <person name="Mardis E.R."/>
            <person name="Weinstock G.M."/>
            <person name="Wilson R.K."/>
            <person name="Delehaunty K."/>
            <person name="Dooling D."/>
            <person name="Fronik C."/>
            <person name="Fulton L."/>
            <person name="Fulton B."/>
            <person name="Graves T."/>
            <person name="Minx P."/>
            <person name="Sodergren E."/>
            <person name="Birney E."/>
            <person name="Margulies E.H."/>
            <person name="Herrero J."/>
            <person name="Green E.D."/>
            <person name="Haussler D."/>
            <person name="Siepel A."/>
            <person name="Goldman N."/>
            <person name="Pollard K.S."/>
            <person name="Pedersen J.S."/>
            <person name="Lander E.S."/>
            <person name="Kellis M."/>
        </authorList>
    </citation>
    <scope>NUCLEOTIDE SEQUENCE [LARGE SCALE GENOMIC DNA]</scope>
    <source>
        <strain evidence="3">Thorbecke</strain>
    </source>
</reference>
<evidence type="ECO:0000256" key="1">
    <source>
        <dbReference type="SAM" id="MobiDB-lite"/>
    </source>
</evidence>
<accession>G1T405</accession>
<dbReference type="HOGENOM" id="CLU_002678_44_5_1"/>
<protein>
    <submittedName>
        <fullName evidence="2">Uncharacterized protein</fullName>
    </submittedName>
</protein>
<dbReference type="eggNOG" id="KOG1721">
    <property type="taxonomic scope" value="Eukaryota"/>
</dbReference>
<proteinExistence type="predicted"/>
<reference evidence="2" key="2">
    <citation type="submission" date="2025-08" db="UniProtKB">
        <authorList>
            <consortium name="Ensembl"/>
        </authorList>
    </citation>
    <scope>IDENTIFICATION</scope>
    <source>
        <strain evidence="2">Thorbecke</strain>
    </source>
</reference>
<sequence length="90" mass="10140">MLPEEEAPKRRKREDKVSQMALTQGRGHRFLSGGVEMPGPPEGFVQGCDAGELQEPGFPGYFSYMCSQRDMSQGGQQYRRNIPNIEFGEE</sequence>
<dbReference type="Bgee" id="ENSOCUG00000008076">
    <property type="expression patterns" value="Expressed in brain and 19 other cell types or tissues"/>
</dbReference>
<dbReference type="GeneTree" id="ENSGT00390000008221"/>
<evidence type="ECO:0000313" key="3">
    <source>
        <dbReference type="Proteomes" id="UP000001811"/>
    </source>
</evidence>